<evidence type="ECO:0000259" key="9">
    <source>
        <dbReference type="Pfam" id="PF00881"/>
    </source>
</evidence>
<dbReference type="CDD" id="cd02135">
    <property type="entry name" value="YdjA-like"/>
    <property type="match status" value="1"/>
</dbReference>
<dbReference type="EMBL" id="MSZX01000007">
    <property type="protein sequence ID" value="OPA76187.1"/>
    <property type="molecule type" value="Genomic_DNA"/>
</dbReference>
<evidence type="ECO:0000256" key="6">
    <source>
        <dbReference type="ARBA" id="ARBA00023027"/>
    </source>
</evidence>
<keyword evidence="4 7" id="KW-0521">NADP</keyword>
<evidence type="ECO:0000256" key="2">
    <source>
        <dbReference type="ARBA" id="ARBA00022630"/>
    </source>
</evidence>
<keyword evidence="5 7" id="KW-0560">Oxidoreductase</keyword>
<dbReference type="PANTHER" id="PTHR43821">
    <property type="entry name" value="NAD(P)H NITROREDUCTASE YDJA-RELATED"/>
    <property type="match status" value="1"/>
</dbReference>
<evidence type="ECO:0000256" key="7">
    <source>
        <dbReference type="PIRNR" id="PIRNR000232"/>
    </source>
</evidence>
<evidence type="ECO:0000256" key="8">
    <source>
        <dbReference type="PIRSR" id="PIRSR000232-1"/>
    </source>
</evidence>
<keyword evidence="2 7" id="KW-0285">Flavoprotein</keyword>
<evidence type="ECO:0000313" key="10">
    <source>
        <dbReference type="EMBL" id="OPA76187.1"/>
    </source>
</evidence>
<dbReference type="PIRSF" id="PIRSF000232">
    <property type="entry name" value="YdjA"/>
    <property type="match status" value="1"/>
</dbReference>
<dbReference type="InterPro" id="IPR052530">
    <property type="entry name" value="NAD(P)H_nitroreductase"/>
</dbReference>
<dbReference type="Pfam" id="PF00881">
    <property type="entry name" value="Nitroreductase"/>
    <property type="match status" value="1"/>
</dbReference>
<dbReference type="InterPro" id="IPR026021">
    <property type="entry name" value="YdjA-like"/>
</dbReference>
<keyword evidence="11" id="KW-1185">Reference proteome</keyword>
<sequence length="190" mass="20952">MDIHTAIATRRSIGKVKSDPVSREDIEKMLEAATWAPNHRHTEPWKFFVMEGEGRGVLGRAYADIALDGVTGLSTEEEAQQRSTHEKKAFRSPVIIAVAVTPSSGPQISEIEEFAAAHAAVQNMLLTAHSLGLGAVWRTGDPTYHPKMRAAFQLEAREHLVGFVYVGYPDMDTPKSSRVPFAQKTVWLNA</sequence>
<dbReference type="STRING" id="1324314.BVG16_18440"/>
<comment type="caution">
    <text evidence="10">The sequence shown here is derived from an EMBL/GenBank/DDBJ whole genome shotgun (WGS) entry which is preliminary data.</text>
</comment>
<keyword evidence="3 7" id="KW-0288">FMN</keyword>
<dbReference type="SUPFAM" id="SSF55469">
    <property type="entry name" value="FMN-dependent nitroreductase-like"/>
    <property type="match status" value="1"/>
</dbReference>
<organism evidence="10 11">
    <name type="scientific">Paenibacillus selenitireducens</name>
    <dbReference type="NCBI Taxonomy" id="1324314"/>
    <lineage>
        <taxon>Bacteria</taxon>
        <taxon>Bacillati</taxon>
        <taxon>Bacillota</taxon>
        <taxon>Bacilli</taxon>
        <taxon>Bacillales</taxon>
        <taxon>Paenibacillaceae</taxon>
        <taxon>Paenibacillus</taxon>
    </lineage>
</organism>
<dbReference type="RefSeq" id="WP_078500406.1">
    <property type="nucleotide sequence ID" value="NZ_MSZX01000007.1"/>
</dbReference>
<accession>A0A1T2X8I5</accession>
<feature type="binding site" description="in other chain" evidence="8">
    <location>
        <begin position="137"/>
        <end position="139"/>
    </location>
    <ligand>
        <name>FMN</name>
        <dbReference type="ChEBI" id="CHEBI:58210"/>
        <note>ligand shared between dimeric partners</note>
    </ligand>
</feature>
<evidence type="ECO:0000313" key="11">
    <source>
        <dbReference type="Proteomes" id="UP000190188"/>
    </source>
</evidence>
<evidence type="ECO:0000256" key="3">
    <source>
        <dbReference type="ARBA" id="ARBA00022643"/>
    </source>
</evidence>
<dbReference type="PANTHER" id="PTHR43821:SF1">
    <property type="entry name" value="NAD(P)H NITROREDUCTASE YDJA-RELATED"/>
    <property type="match status" value="1"/>
</dbReference>
<dbReference type="EC" id="1.-.-.-" evidence="7"/>
<gene>
    <name evidence="10" type="ORF">BVG16_18440</name>
</gene>
<reference evidence="10 11" key="1">
    <citation type="submission" date="2017-01" db="EMBL/GenBank/DDBJ databases">
        <title>Genome analysis of Paenibacillus selenitrireducens ES3-24.</title>
        <authorList>
            <person name="Xu D."/>
            <person name="Yao R."/>
            <person name="Zheng S."/>
        </authorList>
    </citation>
    <scope>NUCLEOTIDE SEQUENCE [LARGE SCALE GENOMIC DNA]</scope>
    <source>
        <strain evidence="10 11">ES3-24</strain>
    </source>
</reference>
<dbReference type="GO" id="GO:0016491">
    <property type="term" value="F:oxidoreductase activity"/>
    <property type="evidence" value="ECO:0007669"/>
    <property type="project" value="UniProtKB-UniRule"/>
</dbReference>
<feature type="binding site" description="in other chain" evidence="8">
    <location>
        <begin position="10"/>
        <end position="12"/>
    </location>
    <ligand>
        <name>FMN</name>
        <dbReference type="ChEBI" id="CHEBI:58210"/>
        <note>ligand shared between dimeric partners</note>
    </ligand>
</feature>
<evidence type="ECO:0000256" key="5">
    <source>
        <dbReference type="ARBA" id="ARBA00023002"/>
    </source>
</evidence>
<comment type="cofactor">
    <cofactor evidence="8">
        <name>FMN</name>
        <dbReference type="ChEBI" id="CHEBI:58210"/>
    </cofactor>
    <text evidence="8">Binds 1 FMN per subunit.</text>
</comment>
<dbReference type="InterPro" id="IPR000415">
    <property type="entry name" value="Nitroreductase-like"/>
</dbReference>
<feature type="domain" description="Nitroreductase" evidence="9">
    <location>
        <begin position="7"/>
        <end position="168"/>
    </location>
</feature>
<dbReference type="InterPro" id="IPR029479">
    <property type="entry name" value="Nitroreductase"/>
</dbReference>
<comment type="similarity">
    <text evidence="1 7">Belongs to the nitroreductase family.</text>
</comment>
<dbReference type="Proteomes" id="UP000190188">
    <property type="component" value="Unassembled WGS sequence"/>
</dbReference>
<dbReference type="OrthoDB" id="9804207at2"/>
<evidence type="ECO:0000256" key="4">
    <source>
        <dbReference type="ARBA" id="ARBA00022857"/>
    </source>
</evidence>
<dbReference type="Gene3D" id="3.40.109.10">
    <property type="entry name" value="NADH Oxidase"/>
    <property type="match status" value="1"/>
</dbReference>
<keyword evidence="6 7" id="KW-0520">NAD</keyword>
<protein>
    <recommendedName>
        <fullName evidence="7">Putative NAD(P)H nitroreductase</fullName>
        <ecNumber evidence="7">1.-.-.-</ecNumber>
    </recommendedName>
</protein>
<dbReference type="AlphaFoldDB" id="A0A1T2X8I5"/>
<evidence type="ECO:0000256" key="1">
    <source>
        <dbReference type="ARBA" id="ARBA00007118"/>
    </source>
</evidence>
<feature type="binding site" evidence="8">
    <location>
        <position position="39"/>
    </location>
    <ligand>
        <name>FMN</name>
        <dbReference type="ChEBI" id="CHEBI:58210"/>
        <note>ligand shared between dimeric partners</note>
    </ligand>
</feature>
<name>A0A1T2X8I5_9BACL</name>
<proteinExistence type="inferred from homology"/>